<evidence type="ECO:0000313" key="2">
    <source>
        <dbReference type="Proteomes" id="UP000318384"/>
    </source>
</evidence>
<sequence length="314" mass="34800">MSLWVRNGIVIASLFLIFSSEADAHLFRRLFDQCGTRCYYPQHKRCGHRCRKLARRFFRRCAPVTSCCPGVCMPPPPKICYQDIICTEYRMVPQTRTVPVTTYQQVTVDEGCWQRVWVPRMVTKQIPRTEYRQETSYVRTPYQVRRRVPVMSPQPSCPGCLGTQPSIMNSTPTLQPQIVPSTPSTTPAPLTVPNPTPMSSTSLNLGTTPTLAPTLAARQTAVWGGNPNSVSVSAGPALPPNPAVLQIPQAAQTNSEWQVIQSQNAYLKTQSTVTPQTAAYDEYSPKPSASAKGAFVPAPSAATVWNTPRRRKLH</sequence>
<reference evidence="1 2" key="1">
    <citation type="submission" date="2019-03" db="EMBL/GenBank/DDBJ databases">
        <title>Deep-cultivation of Planctomycetes and their phenomic and genomic characterization uncovers novel biology.</title>
        <authorList>
            <person name="Wiegand S."/>
            <person name="Jogler M."/>
            <person name="Boedeker C."/>
            <person name="Pinto D."/>
            <person name="Vollmers J."/>
            <person name="Rivas-Marin E."/>
            <person name="Kohn T."/>
            <person name="Peeters S.H."/>
            <person name="Heuer A."/>
            <person name="Rast P."/>
            <person name="Oberbeckmann S."/>
            <person name="Bunk B."/>
            <person name="Jeske O."/>
            <person name="Meyerdierks A."/>
            <person name="Storesund J.E."/>
            <person name="Kallscheuer N."/>
            <person name="Luecker S."/>
            <person name="Lage O.M."/>
            <person name="Pohl T."/>
            <person name="Merkel B.J."/>
            <person name="Hornburger P."/>
            <person name="Mueller R.-W."/>
            <person name="Bruemmer F."/>
            <person name="Labrenz M."/>
            <person name="Spormann A.M."/>
            <person name="Op den Camp H."/>
            <person name="Overmann J."/>
            <person name="Amann R."/>
            <person name="Jetten M.S.M."/>
            <person name="Mascher T."/>
            <person name="Medema M.H."/>
            <person name="Devos D.P."/>
            <person name="Kaster A.-K."/>
            <person name="Ovreas L."/>
            <person name="Rohde M."/>
            <person name="Galperin M.Y."/>
            <person name="Jogler C."/>
        </authorList>
    </citation>
    <scope>NUCLEOTIDE SEQUENCE [LARGE SCALE GENOMIC DNA]</scope>
    <source>
        <strain evidence="1 2">V202</strain>
    </source>
</reference>
<gene>
    <name evidence="1" type="ORF">V202x_22530</name>
</gene>
<dbReference type="OrthoDB" id="288438at2"/>
<protein>
    <submittedName>
        <fullName evidence="1">Uncharacterized protein</fullName>
    </submittedName>
</protein>
<dbReference type="Proteomes" id="UP000318384">
    <property type="component" value="Chromosome"/>
</dbReference>
<dbReference type="AlphaFoldDB" id="A0A517WUD5"/>
<evidence type="ECO:0000313" key="1">
    <source>
        <dbReference type="EMBL" id="QDU08883.1"/>
    </source>
</evidence>
<name>A0A517WUD5_9PLAN</name>
<proteinExistence type="predicted"/>
<keyword evidence="2" id="KW-1185">Reference proteome</keyword>
<dbReference type="RefSeq" id="WP_145174253.1">
    <property type="nucleotide sequence ID" value="NZ_CP037422.1"/>
</dbReference>
<organism evidence="1 2">
    <name type="scientific">Gimesia aquarii</name>
    <dbReference type="NCBI Taxonomy" id="2527964"/>
    <lineage>
        <taxon>Bacteria</taxon>
        <taxon>Pseudomonadati</taxon>
        <taxon>Planctomycetota</taxon>
        <taxon>Planctomycetia</taxon>
        <taxon>Planctomycetales</taxon>
        <taxon>Planctomycetaceae</taxon>
        <taxon>Gimesia</taxon>
    </lineage>
</organism>
<accession>A0A517WUD5</accession>
<dbReference type="EMBL" id="CP037422">
    <property type="protein sequence ID" value="QDU08883.1"/>
    <property type="molecule type" value="Genomic_DNA"/>
</dbReference>